<accession>A0ABD3MA31</accession>
<name>A0ABD3MA31_9STRA</name>
<dbReference type="EMBL" id="JALLBG020000171">
    <property type="protein sequence ID" value="KAL3760818.1"/>
    <property type="molecule type" value="Genomic_DNA"/>
</dbReference>
<dbReference type="PANTHER" id="PTHR13318">
    <property type="entry name" value="PARTNER OF PAIRED, ISOFORM B-RELATED"/>
    <property type="match status" value="1"/>
</dbReference>
<dbReference type="PANTHER" id="PTHR13318:SF105">
    <property type="entry name" value="F-BOX_LRR-REPEAT PROTEIN 3"/>
    <property type="match status" value="1"/>
</dbReference>
<sequence>MMNQVKRTTNKVKTRLHILSATYGPADGRKLYDGKLVDYEQRREETYVPNSRDVLPFLRALMSASSSTSSSAAVEEDYLFEDEEWDDADAPTDNEGQLLGPTNYYASSSKSAFPLMDGRPMNAVFGDPCPGTTKLLHVEYLFRDYFYEDDASTSAMAATVDDHRKVQVVAESNDSGGGTMPERNARRSHFHCTTSRIFTSTFREHERVVLKRQDPLFPLETSASRDDDESVDVSPPKLLFQQQMSDDGCDYSNTMQVDGAAMLISPSQPKQQWKLAPTTSEITLPIILPFLTVRQRAKCQLVCTSWKDVVLEKGIAVVVDINDVGLFPKSSTNIAPPTTASSSISTTYPFMNITANIHSSSLQSSSSLAHNNDHHSSRLLLRGLLNHSHSSLEALVLNDFISLQPTFDLHPALPFLRKLKRLDISRIPTITDETLRLISTYVGPRLEVLYMKGLRQVTNDGIVYLAQSCCNLRVLDVSQVHQLDDEAGMAIGRYLTKLEVLHGKDNYKLTNRSVDLITRNCRNLVQVTLWGSIRLTHVFFHDDTFTEDGGAEEAGDTGGASLSKRTVTNFPAMHLQAPIIPPSPTKLVLLNLWGCHNLTDATAQHLAGLPFLRSLCLRYVRRITDASLKSISQCMPWLYSLDVSFCTHLTIEGVSQLLIERCNSLSELRLYSCRNLNIEVTNDGRDTGGPPRVVSGGRQLVRAFQSVGGASILSFLDLRECQQHESFSRDATWLEYMVEMGFNESLHGLFIRPASWNDDVRKQLVTNVAFKNKPM</sequence>
<dbReference type="InterPro" id="IPR006553">
    <property type="entry name" value="Leu-rich_rpt_Cys-con_subtyp"/>
</dbReference>
<evidence type="ECO:0008006" key="3">
    <source>
        <dbReference type="Google" id="ProtNLM"/>
    </source>
</evidence>
<gene>
    <name evidence="1" type="ORF">ACHAWU_007884</name>
</gene>
<reference evidence="1 2" key="1">
    <citation type="submission" date="2024-10" db="EMBL/GenBank/DDBJ databases">
        <title>Updated reference genomes for cyclostephanoid diatoms.</title>
        <authorList>
            <person name="Roberts W.R."/>
            <person name="Alverson A.J."/>
        </authorList>
    </citation>
    <scope>NUCLEOTIDE SEQUENCE [LARGE SCALE GENOMIC DNA]</scope>
    <source>
        <strain evidence="1 2">AJA232-27</strain>
    </source>
</reference>
<dbReference type="Gene3D" id="3.80.10.10">
    <property type="entry name" value="Ribonuclease Inhibitor"/>
    <property type="match status" value="2"/>
</dbReference>
<protein>
    <recommendedName>
        <fullName evidence="3">F-box domain-containing protein</fullName>
    </recommendedName>
</protein>
<dbReference type="SMART" id="SM00367">
    <property type="entry name" value="LRR_CC"/>
    <property type="match status" value="6"/>
</dbReference>
<dbReference type="InterPro" id="IPR032675">
    <property type="entry name" value="LRR_dom_sf"/>
</dbReference>
<keyword evidence="2" id="KW-1185">Reference proteome</keyword>
<dbReference type="AlphaFoldDB" id="A0ABD3MA31"/>
<comment type="caution">
    <text evidence="1">The sequence shown here is derived from an EMBL/GenBank/DDBJ whole genome shotgun (WGS) entry which is preliminary data.</text>
</comment>
<organism evidence="1 2">
    <name type="scientific">Discostella pseudostelligera</name>
    <dbReference type="NCBI Taxonomy" id="259834"/>
    <lineage>
        <taxon>Eukaryota</taxon>
        <taxon>Sar</taxon>
        <taxon>Stramenopiles</taxon>
        <taxon>Ochrophyta</taxon>
        <taxon>Bacillariophyta</taxon>
        <taxon>Coscinodiscophyceae</taxon>
        <taxon>Thalassiosirophycidae</taxon>
        <taxon>Stephanodiscales</taxon>
        <taxon>Stephanodiscaceae</taxon>
        <taxon>Discostella</taxon>
    </lineage>
</organism>
<evidence type="ECO:0000313" key="2">
    <source>
        <dbReference type="Proteomes" id="UP001530293"/>
    </source>
</evidence>
<proteinExistence type="predicted"/>
<dbReference type="SUPFAM" id="SSF52047">
    <property type="entry name" value="RNI-like"/>
    <property type="match status" value="1"/>
</dbReference>
<dbReference type="FunFam" id="3.80.10.10:FF:002222">
    <property type="entry name" value="Predicted protein"/>
    <property type="match status" value="1"/>
</dbReference>
<dbReference type="Proteomes" id="UP001530293">
    <property type="component" value="Unassembled WGS sequence"/>
</dbReference>
<evidence type="ECO:0000313" key="1">
    <source>
        <dbReference type="EMBL" id="KAL3760818.1"/>
    </source>
</evidence>